<dbReference type="PANTHER" id="PTHR28043">
    <property type="entry name" value="INCREASED RECOMBINATION CENTERS PROTEIN 6"/>
    <property type="match status" value="1"/>
</dbReference>
<protein>
    <recommendedName>
        <fullName evidence="4">Alpha and gamma adaptin binding protein p34</fullName>
    </recommendedName>
</protein>
<sequence length="401" mass="42004">MYHVNEVMEISNPRRILAISLESEAELLSKFIKDLTGSHPTPLPTATPETTSGEEGGESSGSVSGAGGGGEGLAGTTHALALKTAYYSSEVPVWLDTPAAPSEWADTFLSAEAREVLGVLGGITVVFSIKGEKEGGAGAGKGRELVEAVGRVVREGLGGWEWDGVGLAVGFGEVGPDAGDVLGDWEEACGEAGLEFVHARSGGGDKGRNEFGEKTGIPRVLEALESNDWALDLDADGLGLGDDDDDDFLGQQSSDEFGDFENAASGAAKRRKSTDLDPASLSFGFDKADFEGLKRAIWSSGVDVEAEAENMRIADEAAALQESSKLHKDASDKSGSPSGEGQGAKEPQSQETGDDIGQEDVEKVEAMMRKLLAVREMGASLPEDQRKRLAARAVGEVMRDL</sequence>
<dbReference type="GO" id="GO:0030674">
    <property type="term" value="F:protein-macromolecule adaptor activity"/>
    <property type="evidence" value="ECO:0007669"/>
    <property type="project" value="TreeGrafter"/>
</dbReference>
<accession>A0A4P7N9G0</accession>
<feature type="compositionally biased region" description="Low complexity" evidence="1">
    <location>
        <begin position="44"/>
        <end position="53"/>
    </location>
</feature>
<dbReference type="PANTHER" id="PTHR28043:SF1">
    <property type="entry name" value="INCREASED RECOMBINATION CENTERS PROTEIN 6"/>
    <property type="match status" value="1"/>
</dbReference>
<dbReference type="AlphaFoldDB" id="A0A4P7N9G0"/>
<evidence type="ECO:0008006" key="4">
    <source>
        <dbReference type="Google" id="ProtNLM"/>
    </source>
</evidence>
<name>A0A4P7N9G0_PYROR</name>
<gene>
    <name evidence="2" type="ORF">PoMZ_04109</name>
</gene>
<dbReference type="Proteomes" id="UP000294847">
    <property type="component" value="Chromosome 3"/>
</dbReference>
<reference evidence="2 3" key="1">
    <citation type="journal article" date="2019" name="Mol. Biol. Evol.">
        <title>Blast fungal genomes show frequent chromosomal changes, gene gains and losses, and effector gene turnover.</title>
        <authorList>
            <person name="Gomez Luciano L.B."/>
            <person name="Jason Tsai I."/>
            <person name="Chuma I."/>
            <person name="Tosa Y."/>
            <person name="Chen Y.H."/>
            <person name="Li J.Y."/>
            <person name="Li M.Y."/>
            <person name="Jade Lu M.Y."/>
            <person name="Nakayashiki H."/>
            <person name="Li W.H."/>
        </authorList>
    </citation>
    <scope>NUCLEOTIDE SEQUENCE [LARGE SCALE GENOMIC DNA]</scope>
    <source>
        <strain evidence="2">MZ5-1-6</strain>
    </source>
</reference>
<evidence type="ECO:0000313" key="3">
    <source>
        <dbReference type="Proteomes" id="UP000294847"/>
    </source>
</evidence>
<dbReference type="Gene3D" id="3.40.50.11960">
    <property type="match status" value="1"/>
</dbReference>
<dbReference type="InterPro" id="IPR034627">
    <property type="entry name" value="Irc6"/>
</dbReference>
<evidence type="ECO:0000313" key="2">
    <source>
        <dbReference type="EMBL" id="QBZ59149.1"/>
    </source>
</evidence>
<feature type="region of interest" description="Disordered" evidence="1">
    <location>
        <begin position="318"/>
        <end position="362"/>
    </location>
</feature>
<dbReference type="GO" id="GO:0016192">
    <property type="term" value="P:vesicle-mediated transport"/>
    <property type="evidence" value="ECO:0007669"/>
    <property type="project" value="InterPro"/>
</dbReference>
<feature type="region of interest" description="Disordered" evidence="1">
    <location>
        <begin position="38"/>
        <end position="70"/>
    </location>
</feature>
<organism evidence="2 3">
    <name type="scientific">Pyricularia oryzae</name>
    <name type="common">Rice blast fungus</name>
    <name type="synonym">Magnaporthe oryzae</name>
    <dbReference type="NCBI Taxonomy" id="318829"/>
    <lineage>
        <taxon>Eukaryota</taxon>
        <taxon>Fungi</taxon>
        <taxon>Dikarya</taxon>
        <taxon>Ascomycota</taxon>
        <taxon>Pezizomycotina</taxon>
        <taxon>Sordariomycetes</taxon>
        <taxon>Sordariomycetidae</taxon>
        <taxon>Magnaporthales</taxon>
        <taxon>Pyriculariaceae</taxon>
        <taxon>Pyricularia</taxon>
    </lineage>
</organism>
<evidence type="ECO:0000256" key="1">
    <source>
        <dbReference type="SAM" id="MobiDB-lite"/>
    </source>
</evidence>
<dbReference type="Pfam" id="PF10199">
    <property type="entry name" value="Adaptin_binding"/>
    <property type="match status" value="1"/>
</dbReference>
<proteinExistence type="predicted"/>
<dbReference type="EMBL" id="CP034206">
    <property type="protein sequence ID" value="QBZ59149.1"/>
    <property type="molecule type" value="Genomic_DNA"/>
</dbReference>